<dbReference type="WBParaSite" id="SPAL_0001469600.1">
    <property type="protein sequence ID" value="SPAL_0001469600.1"/>
    <property type="gene ID" value="SPAL_0001469600"/>
</dbReference>
<dbReference type="PANTHER" id="PTHR28434">
    <property type="entry name" value="PROTEIN C3ORF33"/>
    <property type="match status" value="1"/>
</dbReference>
<dbReference type="InterPro" id="IPR042421">
    <property type="entry name" value="C3orf33-like"/>
</dbReference>
<proteinExistence type="predicted"/>
<protein>
    <submittedName>
        <fullName evidence="3">Protein C3orf33</fullName>
    </submittedName>
</protein>
<dbReference type="AlphaFoldDB" id="A0A0N5C9W9"/>
<keyword evidence="1" id="KW-0812">Transmembrane</keyword>
<reference evidence="3" key="1">
    <citation type="submission" date="2017-02" db="UniProtKB">
        <authorList>
            <consortium name="WormBaseParasite"/>
        </authorList>
    </citation>
    <scope>IDENTIFICATION</scope>
</reference>
<organism evidence="2 3">
    <name type="scientific">Strongyloides papillosus</name>
    <name type="common">Intestinal threadworm</name>
    <dbReference type="NCBI Taxonomy" id="174720"/>
    <lineage>
        <taxon>Eukaryota</taxon>
        <taxon>Metazoa</taxon>
        <taxon>Ecdysozoa</taxon>
        <taxon>Nematoda</taxon>
        <taxon>Chromadorea</taxon>
        <taxon>Rhabditida</taxon>
        <taxon>Tylenchina</taxon>
        <taxon>Panagrolaimomorpha</taxon>
        <taxon>Strongyloidoidea</taxon>
        <taxon>Strongyloididae</taxon>
        <taxon>Strongyloides</taxon>
    </lineage>
</organism>
<sequence length="309" mass="34608">MGQNNKESNLVEPISFVSNDKSFVDEHASIIVRGGILMTGLLGLGIYLKTSPSFRRFKHVSQIPKIFYDKEITMKGVVKGITSTGRLVVEHLPLVKLSFINSSKGIRPINLNLAGVELFDEGLNMITKDMNIINKQINFKVIKPTLGDKNCVDAEVNIKTTPFTNINLSQQLVRKGFAKVLKPTDEDHVKALESNKAYSKLVDQLLISEMVADRRGVGVWERQSWVEGIQTTSEQTINAIKKSPLVKFSSFTGIILKDLGYVVFFVLSVTYHTIAASAVYTKETYIKLAKIITRTIGRYNTLVKKRIEK</sequence>
<feature type="transmembrane region" description="Helical" evidence="1">
    <location>
        <begin position="30"/>
        <end position="48"/>
    </location>
</feature>
<dbReference type="GO" id="GO:0005615">
    <property type="term" value="C:extracellular space"/>
    <property type="evidence" value="ECO:0007669"/>
    <property type="project" value="TreeGrafter"/>
</dbReference>
<accession>A0A0N5C9W9</accession>
<keyword evidence="1" id="KW-0472">Membrane</keyword>
<keyword evidence="2" id="KW-1185">Reference proteome</keyword>
<evidence type="ECO:0000256" key="1">
    <source>
        <dbReference type="SAM" id="Phobius"/>
    </source>
</evidence>
<name>A0A0N5C9W9_STREA</name>
<evidence type="ECO:0000313" key="3">
    <source>
        <dbReference type="WBParaSite" id="SPAL_0001469600.1"/>
    </source>
</evidence>
<dbReference type="PANTHER" id="PTHR28434:SF1">
    <property type="entry name" value="PROTEIN C3ORF33"/>
    <property type="match status" value="1"/>
</dbReference>
<dbReference type="STRING" id="174720.A0A0N5C9W9"/>
<evidence type="ECO:0000313" key="2">
    <source>
        <dbReference type="Proteomes" id="UP000046392"/>
    </source>
</evidence>
<dbReference type="Proteomes" id="UP000046392">
    <property type="component" value="Unplaced"/>
</dbReference>
<keyword evidence="1" id="KW-1133">Transmembrane helix</keyword>
<feature type="transmembrane region" description="Helical" evidence="1">
    <location>
        <begin position="259"/>
        <end position="280"/>
    </location>
</feature>